<evidence type="ECO:0000256" key="1">
    <source>
        <dbReference type="SAM" id="Phobius"/>
    </source>
</evidence>
<keyword evidence="1" id="KW-0472">Membrane</keyword>
<keyword evidence="1" id="KW-1133">Transmembrane helix</keyword>
<evidence type="ECO:0000313" key="3">
    <source>
        <dbReference type="Proteomes" id="UP000035860"/>
    </source>
</evidence>
<protein>
    <recommendedName>
        <fullName evidence="4">DUF3021 domain-containing protein</fullName>
    </recommendedName>
</protein>
<comment type="caution">
    <text evidence="2">The sequence shown here is derived from an EMBL/GenBank/DDBJ whole genome shotgun (WGS) entry which is preliminary data.</text>
</comment>
<dbReference type="OrthoDB" id="6649803at2"/>
<accession>A0A066UMM9</accession>
<gene>
    <name evidence="2" type="ORF">MBO_03807</name>
</gene>
<reference evidence="2 3" key="1">
    <citation type="journal article" date="2014" name="Genome Announc.">
        <title>Draft Genome Sequence of Moraxella bovoculi Strain 237T (ATCC BAA-1259T) Isolated from a Calf with Infectious Bovine Keratoconjunctivitis.</title>
        <authorList>
            <person name="Calcutt M.J."/>
            <person name="Foecking M.F."/>
            <person name="Martin N.T."/>
            <person name="Mhlanga-Mutangadura T."/>
            <person name="Reilly T.J."/>
        </authorList>
    </citation>
    <scope>NUCLEOTIDE SEQUENCE [LARGE SCALE GENOMIC DNA]</scope>
    <source>
        <strain evidence="2 3">237</strain>
    </source>
</reference>
<dbReference type="RefSeq" id="WP_036363865.1">
    <property type="nucleotide sequence ID" value="NZ_AOMT01000013.1"/>
</dbReference>
<feature type="transmembrane region" description="Helical" evidence="1">
    <location>
        <begin position="56"/>
        <end position="75"/>
    </location>
</feature>
<feature type="transmembrane region" description="Helical" evidence="1">
    <location>
        <begin position="20"/>
        <end position="44"/>
    </location>
</feature>
<dbReference type="EMBL" id="AOMT01000013">
    <property type="protein sequence ID" value="KDN25473.1"/>
    <property type="molecule type" value="Genomic_DNA"/>
</dbReference>
<sequence>MTHTATLITRTKEAIRLANISIYLGMAAITCFGVFGTLASMASFKDNALIYYAFHYLPYVLIGLGIPLSLFHAMFLQRYRIMQGGILATILLTAVILVAFAVGVYVLHGATTTFFMSMFLAMVAWFTMPYVFRVNLKKFLNFLEDKQKSETNS</sequence>
<proteinExistence type="predicted"/>
<dbReference type="AlphaFoldDB" id="A0A066UMM9"/>
<evidence type="ECO:0008006" key="4">
    <source>
        <dbReference type="Google" id="ProtNLM"/>
    </source>
</evidence>
<dbReference type="Proteomes" id="UP000035860">
    <property type="component" value="Unassembled WGS sequence"/>
</dbReference>
<keyword evidence="1" id="KW-0812">Transmembrane</keyword>
<feature type="transmembrane region" description="Helical" evidence="1">
    <location>
        <begin position="87"/>
        <end position="108"/>
    </location>
</feature>
<organism evidence="2 3">
    <name type="scientific">Moraxella bovoculi 237</name>
    <dbReference type="NCBI Taxonomy" id="743974"/>
    <lineage>
        <taxon>Bacteria</taxon>
        <taxon>Pseudomonadati</taxon>
        <taxon>Pseudomonadota</taxon>
        <taxon>Gammaproteobacteria</taxon>
        <taxon>Moraxellales</taxon>
        <taxon>Moraxellaceae</taxon>
        <taxon>Moraxella</taxon>
    </lineage>
</organism>
<feature type="transmembrane region" description="Helical" evidence="1">
    <location>
        <begin position="114"/>
        <end position="132"/>
    </location>
</feature>
<evidence type="ECO:0000313" key="2">
    <source>
        <dbReference type="EMBL" id="KDN25473.1"/>
    </source>
</evidence>
<keyword evidence="3" id="KW-1185">Reference proteome</keyword>
<name>A0A066UMM9_9GAMM</name>